<dbReference type="InterPro" id="IPR036188">
    <property type="entry name" value="FAD/NAD-bd_sf"/>
</dbReference>
<comment type="caution">
    <text evidence="2">The sequence shown here is derived from an EMBL/GenBank/DDBJ whole genome shotgun (WGS) entry which is preliminary data.</text>
</comment>
<sequence>MARAAMNPTAGQTARTPAPAVHALAEAAPTPFWLDDPDRPAALPALVGDERCDLLVVGGGYSGLWTALLAKERDPERDVVLVEGQEVGWAASGRNGGFCAASLTHGLGNGLARWPGELKKLEELGARNLDAIGQAVQRYGIDCDFERTGEIDLATEPHQIAELREAAEDAARLGLTGYDFLDQDAVRAEVDSPAFLAGLWNRDGVAMLNPARLAWGLKQACLDQGVRIYEHTRATDLASDGTGMAVRTPYGRVFARHVALGTNAFPNLVRRVRPYLVPVYDHALMTEPLTEEQLAAVGWKNRQGLSDSNNHFHYFRLTADNRILWGGYDAIYRYGGGVRAEYDHHPATYEKLARHFFQHFPQLEEVRFSHAWGGAIDTCSRFSAFFGTAHAGRVAYAAGYTGLGVGATRFGADVMLDLLSGARTERTELEMVRTKPLPFPPEPLRWAGIGITQWSMSRADARGGRRNLWLKAMDKMGLGFDS</sequence>
<dbReference type="Pfam" id="PF01266">
    <property type="entry name" value="DAO"/>
    <property type="match status" value="1"/>
</dbReference>
<keyword evidence="2" id="KW-0560">Oxidoreductase</keyword>
<dbReference type="GO" id="GO:0016491">
    <property type="term" value="F:oxidoreductase activity"/>
    <property type="evidence" value="ECO:0007669"/>
    <property type="project" value="UniProtKB-KW"/>
</dbReference>
<organism evidence="2 3">
    <name type="scientific">Streptomyces ochraceiscleroticus</name>
    <dbReference type="NCBI Taxonomy" id="47761"/>
    <lineage>
        <taxon>Bacteria</taxon>
        <taxon>Bacillati</taxon>
        <taxon>Actinomycetota</taxon>
        <taxon>Actinomycetes</taxon>
        <taxon>Kitasatosporales</taxon>
        <taxon>Streptomycetaceae</taxon>
        <taxon>Streptomyces</taxon>
    </lineage>
</organism>
<evidence type="ECO:0000313" key="2">
    <source>
        <dbReference type="EMBL" id="MFC6061491.1"/>
    </source>
</evidence>
<dbReference type="InterPro" id="IPR006076">
    <property type="entry name" value="FAD-dep_OxRdtase"/>
</dbReference>
<dbReference type="EC" id="1.-.-.-" evidence="2"/>
<evidence type="ECO:0000313" key="3">
    <source>
        <dbReference type="Proteomes" id="UP001596139"/>
    </source>
</evidence>
<protein>
    <submittedName>
        <fullName evidence="2">NAD(P)/FAD-dependent oxidoreductase</fullName>
        <ecNumber evidence="2">1.-.-.-</ecNumber>
    </submittedName>
</protein>
<dbReference type="RefSeq" id="WP_078649832.1">
    <property type="nucleotide sequence ID" value="NZ_JBHSPX010000001.1"/>
</dbReference>
<dbReference type="SUPFAM" id="SSF51905">
    <property type="entry name" value="FAD/NAD(P)-binding domain"/>
    <property type="match status" value="1"/>
</dbReference>
<dbReference type="Proteomes" id="UP001596139">
    <property type="component" value="Unassembled WGS sequence"/>
</dbReference>
<feature type="domain" description="FAD dependent oxidoreductase" evidence="1">
    <location>
        <begin position="53"/>
        <end position="415"/>
    </location>
</feature>
<gene>
    <name evidence="2" type="ORF">ACFP4F_02880</name>
</gene>
<keyword evidence="3" id="KW-1185">Reference proteome</keyword>
<dbReference type="PANTHER" id="PTHR13847:SF281">
    <property type="entry name" value="FAD DEPENDENT OXIDOREDUCTASE DOMAIN-CONTAINING PROTEIN"/>
    <property type="match status" value="1"/>
</dbReference>
<accession>A0ABW1MCH7</accession>
<dbReference type="Gene3D" id="3.50.50.60">
    <property type="entry name" value="FAD/NAD(P)-binding domain"/>
    <property type="match status" value="1"/>
</dbReference>
<evidence type="ECO:0000259" key="1">
    <source>
        <dbReference type="Pfam" id="PF01266"/>
    </source>
</evidence>
<proteinExistence type="predicted"/>
<dbReference type="Gene3D" id="3.30.9.10">
    <property type="entry name" value="D-Amino Acid Oxidase, subunit A, domain 2"/>
    <property type="match status" value="1"/>
</dbReference>
<dbReference type="PANTHER" id="PTHR13847">
    <property type="entry name" value="SARCOSINE DEHYDROGENASE-RELATED"/>
    <property type="match status" value="1"/>
</dbReference>
<name>A0ABW1MCH7_9ACTN</name>
<dbReference type="EMBL" id="JBHSPX010000001">
    <property type="protein sequence ID" value="MFC6061491.1"/>
    <property type="molecule type" value="Genomic_DNA"/>
</dbReference>
<reference evidence="3" key="1">
    <citation type="journal article" date="2019" name="Int. J. Syst. Evol. Microbiol.">
        <title>The Global Catalogue of Microorganisms (GCM) 10K type strain sequencing project: providing services to taxonomists for standard genome sequencing and annotation.</title>
        <authorList>
            <consortium name="The Broad Institute Genomics Platform"/>
            <consortium name="The Broad Institute Genome Sequencing Center for Infectious Disease"/>
            <person name="Wu L."/>
            <person name="Ma J."/>
        </authorList>
    </citation>
    <scope>NUCLEOTIDE SEQUENCE [LARGE SCALE GENOMIC DNA]</scope>
    <source>
        <strain evidence="3">CGMCC 1.15180</strain>
    </source>
</reference>